<protein>
    <submittedName>
        <fullName evidence="2">EC1118_1H13_0980p</fullName>
    </submittedName>
</protein>
<evidence type="ECO:0000313" key="2">
    <source>
        <dbReference type="EMBL" id="CAY80139.1"/>
    </source>
</evidence>
<name>C8Z9S3_YEAS8</name>
<sequence length="111" mass="13397">MTKSIYIIIGYMLHDEEFFYFFFISFYTLWIVFFLLHLSFFSTLSFGIFHDFDTDVYIKVGNYILHFLELSKNSNLLKNSSEMLKHFRLASLMYMYVYTQMICPSLLGIRN</sequence>
<keyword evidence="1" id="KW-1133">Transmembrane helix</keyword>
<evidence type="ECO:0000256" key="1">
    <source>
        <dbReference type="SAM" id="Phobius"/>
    </source>
</evidence>
<keyword evidence="1" id="KW-0812">Transmembrane</keyword>
<keyword evidence="1" id="KW-0472">Membrane</keyword>
<organism evidence="2">
    <name type="scientific">Saccharomyces cerevisiae (strain Lalvin EC1118 / Prise de mousse)</name>
    <name type="common">Baker's yeast</name>
    <dbReference type="NCBI Taxonomy" id="643680"/>
    <lineage>
        <taxon>Eukaryota</taxon>
        <taxon>Fungi</taxon>
        <taxon>Dikarya</taxon>
        <taxon>Ascomycota</taxon>
        <taxon>Saccharomycotina</taxon>
        <taxon>Saccharomycetes</taxon>
        <taxon>Saccharomycetales</taxon>
        <taxon>Saccharomycetaceae</taxon>
        <taxon>Saccharomyces</taxon>
    </lineage>
</organism>
<accession>C8Z9S3</accession>
<dbReference type="HOGENOM" id="CLU_2160372_0_0_1"/>
<dbReference type="SMR" id="C8Z9S3"/>
<reference evidence="2" key="1">
    <citation type="journal article" date="2009" name="Proc. Natl. Acad. Sci. U.S.A.">
        <title>Eukaryote-to-eukaryote gene transfer events revealed by the genome sequence of the wine yeast Saccharomyces cerevisiae EC1118.</title>
        <authorList>
            <person name="Novo M."/>
            <person name="Bigey F."/>
            <person name="Beyne E."/>
            <person name="Galeote V."/>
            <person name="Gavory F."/>
            <person name="Mallet S."/>
            <person name="Cambot B."/>
            <person name="Legras J.L."/>
            <person name="Wincker P."/>
            <person name="Casaregola S."/>
            <person name="Dequin S."/>
        </authorList>
    </citation>
    <scope>NUCLEOTIDE SEQUENCE [LARGE SCALE GENOMIC DNA]</scope>
    <source>
        <strain evidence="2">Lalvin EC1118</strain>
        <strain>Lalvin EC1118 / Prise de mousse</strain>
    </source>
</reference>
<proteinExistence type="predicted"/>
<feature type="transmembrane region" description="Helical" evidence="1">
    <location>
        <begin position="18"/>
        <end position="41"/>
    </location>
</feature>
<gene>
    <name evidence="2" type="ORF">EC1118_1H13_0980g</name>
</gene>
<dbReference type="AlphaFoldDB" id="C8Z9S3"/>
<feature type="transmembrane region" description="Helical" evidence="1">
    <location>
        <begin position="87"/>
        <end position="109"/>
    </location>
</feature>
<dbReference type="EMBL" id="FN393071">
    <property type="protein sequence ID" value="CAY80139.1"/>
    <property type="molecule type" value="Genomic_DNA"/>
</dbReference>